<name>A0A9J5W981_SOLCO</name>
<organism evidence="2 3">
    <name type="scientific">Solanum commersonii</name>
    <name type="common">Commerson's wild potato</name>
    <name type="synonym">Commerson's nightshade</name>
    <dbReference type="NCBI Taxonomy" id="4109"/>
    <lineage>
        <taxon>Eukaryota</taxon>
        <taxon>Viridiplantae</taxon>
        <taxon>Streptophyta</taxon>
        <taxon>Embryophyta</taxon>
        <taxon>Tracheophyta</taxon>
        <taxon>Spermatophyta</taxon>
        <taxon>Magnoliopsida</taxon>
        <taxon>eudicotyledons</taxon>
        <taxon>Gunneridae</taxon>
        <taxon>Pentapetalae</taxon>
        <taxon>asterids</taxon>
        <taxon>lamiids</taxon>
        <taxon>Solanales</taxon>
        <taxon>Solanaceae</taxon>
        <taxon>Solanoideae</taxon>
        <taxon>Solaneae</taxon>
        <taxon>Solanum</taxon>
    </lineage>
</organism>
<evidence type="ECO:0000256" key="1">
    <source>
        <dbReference type="SAM" id="MobiDB-lite"/>
    </source>
</evidence>
<comment type="caution">
    <text evidence="2">The sequence shown here is derived from an EMBL/GenBank/DDBJ whole genome shotgun (WGS) entry which is preliminary data.</text>
</comment>
<evidence type="ECO:0000313" key="2">
    <source>
        <dbReference type="EMBL" id="KAG5572235.1"/>
    </source>
</evidence>
<dbReference type="AlphaFoldDB" id="A0A9J5W981"/>
<gene>
    <name evidence="2" type="ORF">H5410_062001</name>
</gene>
<evidence type="ECO:0000313" key="3">
    <source>
        <dbReference type="Proteomes" id="UP000824120"/>
    </source>
</evidence>
<protein>
    <submittedName>
        <fullName evidence="2">Uncharacterized protein</fullName>
    </submittedName>
</protein>
<sequence>MMESLEQSIFRDLSDLVGTIVQPVIQTSPTKTSTAAPSGSGTAIPSEVTSGTDAQVHTATPSTKALPDEETT</sequence>
<accession>A0A9J5W981</accession>
<keyword evidence="3" id="KW-1185">Reference proteome</keyword>
<dbReference type="Proteomes" id="UP000824120">
    <property type="component" value="Chromosome 12"/>
</dbReference>
<feature type="compositionally biased region" description="Polar residues" evidence="1">
    <location>
        <begin position="47"/>
        <end position="63"/>
    </location>
</feature>
<reference evidence="2 3" key="1">
    <citation type="submission" date="2020-09" db="EMBL/GenBank/DDBJ databases">
        <title>De no assembly of potato wild relative species, Solanum commersonii.</title>
        <authorList>
            <person name="Cho K."/>
        </authorList>
    </citation>
    <scope>NUCLEOTIDE SEQUENCE [LARGE SCALE GENOMIC DNA]</scope>
    <source>
        <strain evidence="2">LZ3.2</strain>
        <tissue evidence="2">Leaf</tissue>
    </source>
</reference>
<feature type="region of interest" description="Disordered" evidence="1">
    <location>
        <begin position="27"/>
        <end position="72"/>
    </location>
</feature>
<proteinExistence type="predicted"/>
<feature type="compositionally biased region" description="Low complexity" evidence="1">
    <location>
        <begin position="27"/>
        <end position="43"/>
    </location>
</feature>
<dbReference type="EMBL" id="JACXVP010000012">
    <property type="protein sequence ID" value="KAG5572235.1"/>
    <property type="molecule type" value="Genomic_DNA"/>
</dbReference>